<organism evidence="2 3">
    <name type="scientific">Pristionchus entomophagus</name>
    <dbReference type="NCBI Taxonomy" id="358040"/>
    <lineage>
        <taxon>Eukaryota</taxon>
        <taxon>Metazoa</taxon>
        <taxon>Ecdysozoa</taxon>
        <taxon>Nematoda</taxon>
        <taxon>Chromadorea</taxon>
        <taxon>Rhabditida</taxon>
        <taxon>Rhabditina</taxon>
        <taxon>Diplogasteromorpha</taxon>
        <taxon>Diplogasteroidea</taxon>
        <taxon>Neodiplogasteridae</taxon>
        <taxon>Pristionchus</taxon>
    </lineage>
</organism>
<feature type="compositionally biased region" description="Basic and acidic residues" evidence="1">
    <location>
        <begin position="168"/>
        <end position="192"/>
    </location>
</feature>
<proteinExistence type="predicted"/>
<dbReference type="GO" id="GO:0005763">
    <property type="term" value="C:mitochondrial small ribosomal subunit"/>
    <property type="evidence" value="ECO:0007669"/>
    <property type="project" value="TreeGrafter"/>
</dbReference>
<reference evidence="2" key="1">
    <citation type="submission" date="2023-10" db="EMBL/GenBank/DDBJ databases">
        <title>Genome assembly of Pristionchus species.</title>
        <authorList>
            <person name="Yoshida K."/>
            <person name="Sommer R.J."/>
        </authorList>
    </citation>
    <scope>NUCLEOTIDE SEQUENCE</scope>
    <source>
        <strain evidence="2">RS0144</strain>
    </source>
</reference>
<sequence>VPLRAHSTLCRLAQRCRTITTAPSAPEASAPKASSSATDDFNFDALIDNIGKAASETSNKGLTFAAMLRKSKFMQLGDFQGRIMTGKIIRRMADDAYIDLGLKFHAVCKVPAVNSELYVRNARVILRLQDPELSERFLGSSRDLTLMEADATLIKLIFSPLAPRAPKKKEDSKEPKESEEPKEEKEETQKNE</sequence>
<name>A0AAV5UEQ0_9BILA</name>
<dbReference type="PANTHER" id="PTHR13447:SF2">
    <property type="entry name" value="SMALL RIBOSOMAL SUBUNIT PROTEIN BS1M"/>
    <property type="match status" value="1"/>
</dbReference>
<feature type="region of interest" description="Disordered" evidence="1">
    <location>
        <begin position="164"/>
        <end position="192"/>
    </location>
</feature>
<feature type="non-terminal residue" evidence="2">
    <location>
        <position position="1"/>
    </location>
</feature>
<accession>A0AAV5UEQ0</accession>
<dbReference type="Pfam" id="PF10246">
    <property type="entry name" value="MRP-S35"/>
    <property type="match status" value="1"/>
</dbReference>
<keyword evidence="3" id="KW-1185">Reference proteome</keyword>
<dbReference type="Proteomes" id="UP001432027">
    <property type="component" value="Unassembled WGS sequence"/>
</dbReference>
<protein>
    <submittedName>
        <fullName evidence="2">Uncharacterized protein</fullName>
    </submittedName>
</protein>
<evidence type="ECO:0000313" key="3">
    <source>
        <dbReference type="Proteomes" id="UP001432027"/>
    </source>
</evidence>
<dbReference type="InterPro" id="IPR019375">
    <property type="entry name" value="Ribosomal_bS1m"/>
</dbReference>
<gene>
    <name evidence="2" type="ORF">PENTCL1PPCAC_26986</name>
</gene>
<dbReference type="EMBL" id="BTSX01000006">
    <property type="protein sequence ID" value="GMT04812.1"/>
    <property type="molecule type" value="Genomic_DNA"/>
</dbReference>
<evidence type="ECO:0000313" key="2">
    <source>
        <dbReference type="EMBL" id="GMT04812.1"/>
    </source>
</evidence>
<dbReference type="PANTHER" id="PTHR13447">
    <property type="entry name" value="MITOCHONDRIAL 28S RIBOSOMAL PROTEIN S28"/>
    <property type="match status" value="1"/>
</dbReference>
<dbReference type="AlphaFoldDB" id="A0AAV5UEQ0"/>
<comment type="caution">
    <text evidence="2">The sequence shown here is derived from an EMBL/GenBank/DDBJ whole genome shotgun (WGS) entry which is preliminary data.</text>
</comment>
<evidence type="ECO:0000256" key="1">
    <source>
        <dbReference type="SAM" id="MobiDB-lite"/>
    </source>
</evidence>